<dbReference type="KEGG" id="ssg:Selsp_0480"/>
<reference evidence="2 5" key="2">
    <citation type="submission" date="2011-04" db="EMBL/GenBank/DDBJ databases">
        <title>The complete genome of Selenomonas sputigena DSM 20758.</title>
        <authorList>
            <consortium name="US DOE Joint Genome Institute (JGI-PGF)"/>
            <person name="Lucas S."/>
            <person name="Copeland A."/>
            <person name="Lapidus A."/>
            <person name="Bruce D."/>
            <person name="Goodwin L."/>
            <person name="Pitluck S."/>
            <person name="Peters L."/>
            <person name="Kyrpides N."/>
            <person name="Mavromatis K."/>
            <person name="Ivanova N."/>
            <person name="Ovchinnikova G."/>
            <person name="Teshima H."/>
            <person name="Detter J.C."/>
            <person name="Tapia R."/>
            <person name="Han C."/>
            <person name="Land M."/>
            <person name="Hauser L."/>
            <person name="Markowitz V."/>
            <person name="Cheng J.-F."/>
            <person name="Hugenholtz P."/>
            <person name="Woyke T."/>
            <person name="Wu D."/>
            <person name="Gronow S."/>
            <person name="Wellnitz S."/>
            <person name="Schneider S."/>
            <person name="Klenk H.-P."/>
            <person name="Eisen J.A."/>
        </authorList>
    </citation>
    <scope>NUCLEOTIDE SEQUENCE [LARGE SCALE GENOMIC DNA]</scope>
    <source>
        <strain evidence="2">ATCC 35185</strain>
        <strain evidence="5">ATCC 35185 / DSM 20758 / VPI D19B-28</strain>
    </source>
</reference>
<dbReference type="RefSeq" id="WP_006193551.1">
    <property type="nucleotide sequence ID" value="NC_015437.1"/>
</dbReference>
<keyword evidence="1" id="KW-0732">Signal</keyword>
<dbReference type="Proteomes" id="UP000003505">
    <property type="component" value="Unassembled WGS sequence"/>
</dbReference>
<feature type="chain" id="PRO_5038283517" evidence="1">
    <location>
        <begin position="22"/>
        <end position="179"/>
    </location>
</feature>
<gene>
    <name evidence="2" type="ordered locus">Selsp_0480</name>
    <name evidence="3" type="ORF">SELSPUOL_02209</name>
</gene>
<evidence type="ECO:0000313" key="4">
    <source>
        <dbReference type="Proteomes" id="UP000003505"/>
    </source>
</evidence>
<dbReference type="STRING" id="546271.Selsp_0480"/>
<evidence type="ECO:0000256" key="1">
    <source>
        <dbReference type="SAM" id="SignalP"/>
    </source>
</evidence>
<keyword evidence="5" id="KW-1185">Reference proteome</keyword>
<protein>
    <submittedName>
        <fullName evidence="3">Uncharacterized protein</fullName>
    </submittedName>
</protein>
<sequence>MKNVFRFFFACALMLAGSVLAGSVASAHTMPDSEAVLLYPRAQGSMDITVEFQCGMSLDEVEAVLGSDFELQDKRYEFRIVRYTYGNIVFGATVGRNDSRPTGEIPVRSIACQSPYFHTPSGFRVGGNYADVVAMYGEGEVSEYAPGERIYTLPSYRSVSFSVDDADRITKITIIAGDV</sequence>
<reference evidence="3 4" key="1">
    <citation type="submission" date="2009-09" db="EMBL/GenBank/DDBJ databases">
        <authorList>
            <person name="Weinstock G."/>
            <person name="Sodergren E."/>
            <person name="Clifton S."/>
            <person name="Fulton L."/>
            <person name="Fulton B."/>
            <person name="Courtney L."/>
            <person name="Fronick C."/>
            <person name="Harrison M."/>
            <person name="Strong C."/>
            <person name="Farmer C."/>
            <person name="Delahaunty K."/>
            <person name="Markovic C."/>
            <person name="Hall O."/>
            <person name="Minx P."/>
            <person name="Tomlinson C."/>
            <person name="Mitreva M."/>
            <person name="Nelson J."/>
            <person name="Hou S."/>
            <person name="Wollam A."/>
            <person name="Pepin K.H."/>
            <person name="Johnson M."/>
            <person name="Bhonagiri V."/>
            <person name="Nash W.E."/>
            <person name="Warren W."/>
            <person name="Chinwalla A."/>
            <person name="Mardis E.R."/>
            <person name="Wilson R.K."/>
        </authorList>
    </citation>
    <scope>NUCLEOTIDE SEQUENCE [LARGE SCALE GENOMIC DNA]</scope>
    <source>
        <strain evidence="3">ATCC 35185</strain>
        <strain evidence="4">ATCC 35185 / DSM 20758 / VPI D19B-28</strain>
    </source>
</reference>
<evidence type="ECO:0000313" key="5">
    <source>
        <dbReference type="Proteomes" id="UP000011124"/>
    </source>
</evidence>
<organism evidence="3 4">
    <name type="scientific">Selenomonas sputigena (strain ATCC 35185 / DSM 20758 / CCUG 44933 / VPI D19B-28)</name>
    <dbReference type="NCBI Taxonomy" id="546271"/>
    <lineage>
        <taxon>Bacteria</taxon>
        <taxon>Bacillati</taxon>
        <taxon>Bacillota</taxon>
        <taxon>Negativicutes</taxon>
        <taxon>Selenomonadales</taxon>
        <taxon>Selenomonadaceae</taxon>
        <taxon>Selenomonas</taxon>
    </lineage>
</organism>
<dbReference type="HOGENOM" id="CLU_1509579_0_0_9"/>
<dbReference type="EMBL" id="ACKP02000049">
    <property type="protein sequence ID" value="EEX76384.1"/>
    <property type="molecule type" value="Genomic_DNA"/>
</dbReference>
<dbReference type="Proteomes" id="UP000011124">
    <property type="component" value="Chromosome"/>
</dbReference>
<dbReference type="AlphaFoldDB" id="C9LXK1"/>
<dbReference type="EMBL" id="CP002637">
    <property type="protein sequence ID" value="AEB99452.1"/>
    <property type="molecule type" value="Genomic_DNA"/>
</dbReference>
<proteinExistence type="predicted"/>
<evidence type="ECO:0000313" key="3">
    <source>
        <dbReference type="EMBL" id="EEX76384.1"/>
    </source>
</evidence>
<name>C9LXK1_SELS3</name>
<accession>C9LXK1</accession>
<feature type="signal peptide" evidence="1">
    <location>
        <begin position="1"/>
        <end position="21"/>
    </location>
</feature>
<evidence type="ECO:0000313" key="2">
    <source>
        <dbReference type="EMBL" id="AEB99452.1"/>
    </source>
</evidence>